<reference evidence="2" key="1">
    <citation type="journal article" date="2019" name="bioRxiv">
        <title>The Genome of the Zebra Mussel, Dreissena polymorpha: A Resource for Invasive Species Research.</title>
        <authorList>
            <person name="McCartney M.A."/>
            <person name="Auch B."/>
            <person name="Kono T."/>
            <person name="Mallez S."/>
            <person name="Zhang Y."/>
            <person name="Obille A."/>
            <person name="Becker A."/>
            <person name="Abrahante J.E."/>
            <person name="Garbe J."/>
            <person name="Badalamenti J.P."/>
            <person name="Herman A."/>
            <person name="Mangelson H."/>
            <person name="Liachko I."/>
            <person name="Sullivan S."/>
            <person name="Sone E.D."/>
            <person name="Koren S."/>
            <person name="Silverstein K.A.T."/>
            <person name="Beckman K.B."/>
            <person name="Gohl D.M."/>
        </authorList>
    </citation>
    <scope>NUCLEOTIDE SEQUENCE</scope>
    <source>
        <strain evidence="2">Duluth1</strain>
        <tissue evidence="2">Whole animal</tissue>
    </source>
</reference>
<dbReference type="CDD" id="cd12933">
    <property type="entry name" value="eIF3G"/>
    <property type="match status" value="1"/>
</dbReference>
<name>A0A9D4J500_DREPO</name>
<gene>
    <name evidence="2" type="ORF">DPMN_152252</name>
</gene>
<proteinExistence type="predicted"/>
<dbReference type="Pfam" id="PF12353">
    <property type="entry name" value="eIF3g"/>
    <property type="match status" value="1"/>
</dbReference>
<feature type="domain" description="Eukaryotic translation initiation factor 3 subunit G N-terminal" evidence="1">
    <location>
        <begin position="5"/>
        <end position="120"/>
    </location>
</feature>
<comment type="caution">
    <text evidence="2">The sequence shown here is derived from an EMBL/GenBank/DDBJ whole genome shotgun (WGS) entry which is preliminary data.</text>
</comment>
<dbReference type="Proteomes" id="UP000828390">
    <property type="component" value="Unassembled WGS sequence"/>
</dbReference>
<sequence>MFPTTEDFDDHNNLKTITEYKYNDDGKMVKVVKTYKVERRRVPKSIARRKNWRKFGAAESDPPGPNPSNTIVQIILNKESKNQDQAEEDPLSKLKSQKLVSCRICKGDHWTTKCPYKDTLAPIQCPYKDTLAPIQDTMAPIQCPYKDTLAPIQDTMAPIQCPYKDTLAPIQCPYKDTLAPIQCLYKDTLAPTCMQVAYSS</sequence>
<dbReference type="InterPro" id="IPR024675">
    <property type="entry name" value="eIF3g_N"/>
</dbReference>
<keyword evidence="3" id="KW-1185">Reference proteome</keyword>
<dbReference type="EMBL" id="JAIWYP010000007">
    <property type="protein sequence ID" value="KAH3798650.1"/>
    <property type="molecule type" value="Genomic_DNA"/>
</dbReference>
<accession>A0A9D4J500</accession>
<evidence type="ECO:0000313" key="3">
    <source>
        <dbReference type="Proteomes" id="UP000828390"/>
    </source>
</evidence>
<organism evidence="2 3">
    <name type="scientific">Dreissena polymorpha</name>
    <name type="common">Zebra mussel</name>
    <name type="synonym">Mytilus polymorpha</name>
    <dbReference type="NCBI Taxonomy" id="45954"/>
    <lineage>
        <taxon>Eukaryota</taxon>
        <taxon>Metazoa</taxon>
        <taxon>Spiralia</taxon>
        <taxon>Lophotrochozoa</taxon>
        <taxon>Mollusca</taxon>
        <taxon>Bivalvia</taxon>
        <taxon>Autobranchia</taxon>
        <taxon>Heteroconchia</taxon>
        <taxon>Euheterodonta</taxon>
        <taxon>Imparidentia</taxon>
        <taxon>Neoheterodontei</taxon>
        <taxon>Myida</taxon>
        <taxon>Dreissenoidea</taxon>
        <taxon>Dreissenidae</taxon>
        <taxon>Dreissena</taxon>
    </lineage>
</organism>
<evidence type="ECO:0000313" key="2">
    <source>
        <dbReference type="EMBL" id="KAH3798650.1"/>
    </source>
</evidence>
<reference evidence="2" key="2">
    <citation type="submission" date="2020-11" db="EMBL/GenBank/DDBJ databases">
        <authorList>
            <person name="McCartney M.A."/>
            <person name="Auch B."/>
            <person name="Kono T."/>
            <person name="Mallez S."/>
            <person name="Becker A."/>
            <person name="Gohl D.M."/>
            <person name="Silverstein K.A.T."/>
            <person name="Koren S."/>
            <person name="Bechman K.B."/>
            <person name="Herman A."/>
            <person name="Abrahante J.E."/>
            <person name="Garbe J."/>
        </authorList>
    </citation>
    <scope>NUCLEOTIDE SEQUENCE</scope>
    <source>
        <strain evidence="2">Duluth1</strain>
        <tissue evidence="2">Whole animal</tissue>
    </source>
</reference>
<evidence type="ECO:0000259" key="1">
    <source>
        <dbReference type="Pfam" id="PF12353"/>
    </source>
</evidence>
<dbReference type="AlphaFoldDB" id="A0A9D4J500"/>
<protein>
    <recommendedName>
        <fullName evidence="1">Eukaryotic translation initiation factor 3 subunit G N-terminal domain-containing protein</fullName>
    </recommendedName>
</protein>